<evidence type="ECO:0000313" key="3">
    <source>
        <dbReference type="Proteomes" id="UP000297564"/>
    </source>
</evidence>
<sequence length="139" mass="15042">MTSFVHTDFPTEHAGLTRVLRGAGVVRQAWRRSAHGSLALAGVVAGAVVLANELVDTWTDGHLLAAWIVMWAVAFGALAIFAAPLARATKALSAAAGRWNTRRKQAAEDRRVWELALEDARVMADISRGMDSRSLPGYY</sequence>
<organism evidence="2 3">
    <name type="scientific">Ramlibacter rhizophilus</name>
    <dbReference type="NCBI Taxonomy" id="1781167"/>
    <lineage>
        <taxon>Bacteria</taxon>
        <taxon>Pseudomonadati</taxon>
        <taxon>Pseudomonadota</taxon>
        <taxon>Betaproteobacteria</taxon>
        <taxon>Burkholderiales</taxon>
        <taxon>Comamonadaceae</taxon>
        <taxon>Ramlibacter</taxon>
    </lineage>
</organism>
<dbReference type="EMBL" id="SMLL01000006">
    <property type="protein sequence ID" value="TFY98021.1"/>
    <property type="molecule type" value="Genomic_DNA"/>
</dbReference>
<accession>A0A4Z0BGZ5</accession>
<name>A0A4Z0BGZ5_9BURK</name>
<gene>
    <name evidence="2" type="ORF">EZ242_16360</name>
</gene>
<feature type="transmembrane region" description="Helical" evidence="1">
    <location>
        <begin position="37"/>
        <end position="55"/>
    </location>
</feature>
<dbReference type="OrthoDB" id="8907851at2"/>
<comment type="caution">
    <text evidence="2">The sequence shown here is derived from an EMBL/GenBank/DDBJ whole genome shotgun (WGS) entry which is preliminary data.</text>
</comment>
<dbReference type="AlphaFoldDB" id="A0A4Z0BGZ5"/>
<keyword evidence="1" id="KW-0812">Transmembrane</keyword>
<evidence type="ECO:0000313" key="2">
    <source>
        <dbReference type="EMBL" id="TFY98021.1"/>
    </source>
</evidence>
<evidence type="ECO:0000256" key="1">
    <source>
        <dbReference type="SAM" id="Phobius"/>
    </source>
</evidence>
<reference evidence="2 3" key="1">
    <citation type="submission" date="2019-03" db="EMBL/GenBank/DDBJ databases">
        <title>Ramlibacter rhizophilus CCTCC AB2015357, whole genome shotgun sequence.</title>
        <authorList>
            <person name="Zhang X."/>
            <person name="Feng G."/>
            <person name="Zhu H."/>
        </authorList>
    </citation>
    <scope>NUCLEOTIDE SEQUENCE [LARGE SCALE GENOMIC DNA]</scope>
    <source>
        <strain evidence="2 3">CCTCC AB2015357</strain>
    </source>
</reference>
<dbReference type="RefSeq" id="WP_135286254.1">
    <property type="nucleotide sequence ID" value="NZ_SMLL01000006.1"/>
</dbReference>
<proteinExistence type="predicted"/>
<protein>
    <submittedName>
        <fullName evidence="2">Uncharacterized protein</fullName>
    </submittedName>
</protein>
<dbReference type="Proteomes" id="UP000297564">
    <property type="component" value="Unassembled WGS sequence"/>
</dbReference>
<keyword evidence="1" id="KW-0472">Membrane</keyword>
<keyword evidence="3" id="KW-1185">Reference proteome</keyword>
<keyword evidence="1" id="KW-1133">Transmembrane helix</keyword>
<feature type="transmembrane region" description="Helical" evidence="1">
    <location>
        <begin position="61"/>
        <end position="83"/>
    </location>
</feature>